<dbReference type="EMBL" id="JAAGWD010000002">
    <property type="protein sequence ID" value="NEM97420.1"/>
    <property type="molecule type" value="Genomic_DNA"/>
</dbReference>
<protein>
    <submittedName>
        <fullName evidence="3">Uncharacterized protein</fullName>
    </submittedName>
</protein>
<feature type="chain" id="PRO_5025548521" evidence="2">
    <location>
        <begin position="23"/>
        <end position="397"/>
    </location>
</feature>
<accession>A0A6B3LV55</accession>
<reference evidence="3 4" key="1">
    <citation type="submission" date="2020-02" db="EMBL/GenBank/DDBJ databases">
        <authorList>
            <person name="Kim M.K."/>
        </authorList>
    </citation>
    <scope>NUCLEOTIDE SEQUENCE [LARGE SCALE GENOMIC DNA]</scope>
    <source>
        <strain evidence="3 4">BT327</strain>
    </source>
</reference>
<sequence length="397" mass="43318">MSIRFYLLLLSFGFVLSMPTQAQQLPEQVEHLKAELVKAKALLQEIEEQRDSLQSLSGALQDSASFEAALDSLQARYEDPLLFQSKADSLTQAFSSRQATLLELSQAEEQLQAAIAKATAALARELLAGEAEAVLASLQQAGSAGAQALPTPIGLPSGGALPPGPQELQGLAKARAMKAAGNHLAGQQAELNKARRELDKYKGRFEKVESVRDMPKGFLKLNPLKGRPWQERVIVGSLWQFGSRERFVVDMAPYAAWRWTDKLSTGAGGQYRLSLSLKEKPWVSGQDKVAGVFVFTDVDVYKGLFARLHYEHLSAPVPVKTAPGLAEAQTQAWVPGLSLGAGKRYTFYKAIQGYALVEYNLLHEHGVTPYLQPLQARIGFFLLASQLGGKKERGASQ</sequence>
<evidence type="ECO:0000313" key="3">
    <source>
        <dbReference type="EMBL" id="NEM97420.1"/>
    </source>
</evidence>
<feature type="coiled-coil region" evidence="1">
    <location>
        <begin position="97"/>
        <end position="124"/>
    </location>
</feature>
<evidence type="ECO:0000313" key="4">
    <source>
        <dbReference type="Proteomes" id="UP000474777"/>
    </source>
</evidence>
<name>A0A6B3LV55_9BACT</name>
<dbReference type="Proteomes" id="UP000474777">
    <property type="component" value="Unassembled WGS sequence"/>
</dbReference>
<keyword evidence="1" id="KW-0175">Coiled coil</keyword>
<gene>
    <name evidence="3" type="ORF">GXP69_06915</name>
</gene>
<keyword evidence="2" id="KW-0732">Signal</keyword>
<proteinExistence type="predicted"/>
<dbReference type="AlphaFoldDB" id="A0A6B3LV55"/>
<feature type="coiled-coil region" evidence="1">
    <location>
        <begin position="177"/>
        <end position="211"/>
    </location>
</feature>
<organism evidence="3 4">
    <name type="scientific">Pontibacter burrus</name>
    <dbReference type="NCBI Taxonomy" id="2704466"/>
    <lineage>
        <taxon>Bacteria</taxon>
        <taxon>Pseudomonadati</taxon>
        <taxon>Bacteroidota</taxon>
        <taxon>Cytophagia</taxon>
        <taxon>Cytophagales</taxon>
        <taxon>Hymenobacteraceae</taxon>
        <taxon>Pontibacter</taxon>
    </lineage>
</organism>
<evidence type="ECO:0000256" key="2">
    <source>
        <dbReference type="SAM" id="SignalP"/>
    </source>
</evidence>
<keyword evidence="4" id="KW-1185">Reference proteome</keyword>
<dbReference type="RefSeq" id="WP_163913741.1">
    <property type="nucleotide sequence ID" value="NZ_JAAGWD010000002.1"/>
</dbReference>
<feature type="signal peptide" evidence="2">
    <location>
        <begin position="1"/>
        <end position="22"/>
    </location>
</feature>
<evidence type="ECO:0000256" key="1">
    <source>
        <dbReference type="SAM" id="Coils"/>
    </source>
</evidence>
<dbReference type="Gene3D" id="1.20.1170.10">
    <property type="match status" value="1"/>
</dbReference>
<comment type="caution">
    <text evidence="3">The sequence shown here is derived from an EMBL/GenBank/DDBJ whole genome shotgun (WGS) entry which is preliminary data.</text>
</comment>
<feature type="coiled-coil region" evidence="1">
    <location>
        <begin position="29"/>
        <end position="63"/>
    </location>
</feature>